<feature type="domain" description="TOG" evidence="2">
    <location>
        <begin position="747"/>
        <end position="968"/>
    </location>
</feature>
<dbReference type="GO" id="GO:0005881">
    <property type="term" value="C:cytoplasmic microtubule"/>
    <property type="evidence" value="ECO:0007669"/>
    <property type="project" value="TreeGrafter"/>
</dbReference>
<dbReference type="InterPro" id="IPR034085">
    <property type="entry name" value="TOG"/>
</dbReference>
<feature type="compositionally biased region" description="Polar residues" evidence="1">
    <location>
        <begin position="735"/>
        <end position="752"/>
    </location>
</feature>
<dbReference type="PANTHER" id="PTHR21567:SF42">
    <property type="entry name" value="TOG ARRAY REGULATOR OF AXONEMAL MICROTUBULES PROTEIN 2"/>
    <property type="match status" value="1"/>
</dbReference>
<evidence type="ECO:0000313" key="3">
    <source>
        <dbReference type="EMBL" id="NXI95775.1"/>
    </source>
</evidence>
<feature type="region of interest" description="Disordered" evidence="1">
    <location>
        <begin position="359"/>
        <end position="390"/>
    </location>
</feature>
<dbReference type="InterPro" id="IPR016024">
    <property type="entry name" value="ARM-type_fold"/>
</dbReference>
<dbReference type="GO" id="GO:0000226">
    <property type="term" value="P:microtubule cytoskeleton organization"/>
    <property type="evidence" value="ECO:0007669"/>
    <property type="project" value="TreeGrafter"/>
</dbReference>
<dbReference type="SUPFAM" id="SSF48371">
    <property type="entry name" value="ARM repeat"/>
    <property type="match status" value="1"/>
</dbReference>
<dbReference type="AlphaFoldDB" id="A0A7K9XEF9"/>
<evidence type="ECO:0000259" key="2">
    <source>
        <dbReference type="SMART" id="SM01349"/>
    </source>
</evidence>
<feature type="non-terminal residue" evidence="3">
    <location>
        <position position="977"/>
    </location>
</feature>
<dbReference type="Pfam" id="PF12348">
    <property type="entry name" value="CLASP_N"/>
    <property type="match status" value="1"/>
</dbReference>
<dbReference type="SMART" id="SM01349">
    <property type="entry name" value="TOG"/>
    <property type="match status" value="2"/>
</dbReference>
<feature type="compositionally biased region" description="Basic and acidic residues" evidence="1">
    <location>
        <begin position="359"/>
        <end position="369"/>
    </location>
</feature>
<organism evidence="3 4">
    <name type="scientific">Psophia crepitans</name>
    <name type="common">common trumpeter</name>
    <dbReference type="NCBI Taxonomy" id="54359"/>
    <lineage>
        <taxon>Eukaryota</taxon>
        <taxon>Metazoa</taxon>
        <taxon>Chordata</taxon>
        <taxon>Craniata</taxon>
        <taxon>Vertebrata</taxon>
        <taxon>Euteleostomi</taxon>
        <taxon>Archelosauria</taxon>
        <taxon>Archosauria</taxon>
        <taxon>Dinosauria</taxon>
        <taxon>Saurischia</taxon>
        <taxon>Theropoda</taxon>
        <taxon>Coelurosauria</taxon>
        <taxon>Aves</taxon>
        <taxon>Neognathae</taxon>
        <taxon>Neoaves</taxon>
        <taxon>Gruiformes</taxon>
        <taxon>Psophiidae</taxon>
        <taxon>Psophia</taxon>
    </lineage>
</organism>
<feature type="region of interest" description="Disordered" evidence="1">
    <location>
        <begin position="149"/>
        <end position="190"/>
    </location>
</feature>
<gene>
    <name evidence="3" type="primary">Togaram2</name>
    <name evidence="3" type="ORF">PSOCRE_R04769</name>
</gene>
<proteinExistence type="predicted"/>
<feature type="compositionally biased region" description="Polar residues" evidence="1">
    <location>
        <begin position="73"/>
        <end position="83"/>
    </location>
</feature>
<feature type="region of interest" description="Disordered" evidence="1">
    <location>
        <begin position="65"/>
        <end position="94"/>
    </location>
</feature>
<evidence type="ECO:0000313" key="4">
    <source>
        <dbReference type="Proteomes" id="UP000587472"/>
    </source>
</evidence>
<feature type="non-terminal residue" evidence="3">
    <location>
        <position position="1"/>
    </location>
</feature>
<dbReference type="GO" id="GO:0005929">
    <property type="term" value="C:cilium"/>
    <property type="evidence" value="ECO:0007669"/>
    <property type="project" value="TreeGrafter"/>
</dbReference>
<dbReference type="GO" id="GO:0008017">
    <property type="term" value="F:microtubule binding"/>
    <property type="evidence" value="ECO:0007669"/>
    <property type="project" value="TreeGrafter"/>
</dbReference>
<dbReference type="InterPro" id="IPR024395">
    <property type="entry name" value="CLASP_N_dom"/>
</dbReference>
<dbReference type="InterPro" id="IPR011989">
    <property type="entry name" value="ARM-like"/>
</dbReference>
<dbReference type="Gene3D" id="1.25.10.10">
    <property type="entry name" value="Leucine-rich Repeat Variant"/>
    <property type="match status" value="2"/>
</dbReference>
<feature type="region of interest" description="Disordered" evidence="1">
    <location>
        <begin position="701"/>
        <end position="752"/>
    </location>
</feature>
<feature type="compositionally biased region" description="Polar residues" evidence="1">
    <location>
        <begin position="158"/>
        <end position="170"/>
    </location>
</feature>
<dbReference type="Proteomes" id="UP000587472">
    <property type="component" value="Unassembled WGS sequence"/>
</dbReference>
<reference evidence="3 4" key="1">
    <citation type="submission" date="2019-09" db="EMBL/GenBank/DDBJ databases">
        <title>Bird 10,000 Genomes (B10K) Project - Family phase.</title>
        <authorList>
            <person name="Zhang G."/>
        </authorList>
    </citation>
    <scope>NUCLEOTIDE SEQUENCE [LARGE SCALE GENOMIC DNA]</scope>
    <source>
        <strain evidence="3">B10K-DU-001-60</strain>
        <tissue evidence="3">Muscle</tissue>
    </source>
</reference>
<evidence type="ECO:0000256" key="1">
    <source>
        <dbReference type="SAM" id="MobiDB-lite"/>
    </source>
</evidence>
<dbReference type="PANTHER" id="PTHR21567">
    <property type="entry name" value="CLASP"/>
    <property type="match status" value="1"/>
</dbReference>
<sequence>ATYHAPVAVYCGSVPRFKPRYTALRGGSIDSNLQFCGSSWTAEEEGRTISPMESRVSTTSVHDLFTGDESQNEGDISNLSHQALTPDPQDRKVSSAALETIQIKNKLQMRRMSEDLSDSQRGLTNCSAPEGFLLKPVIHRSAHWRRWVNSKPVPPTENLPSSETSRMSNGEQEHGESGTGCDDSDASNMDLMSEGKEYKDSLLPCGGGGGKTPFLPMIPPIPQSARPSARAPGSAAVPLPSSQHVEFEEVWEIRPRSDTRSKEKTPKFLEPHTLEPVLPVLEHDVVGGVKSAQHLCEPVPLLTCPPLSQAKEMDHLVTPHVLDDDDLEDSNGRISVVLSKSARKKIEQKRVRETELLHRQKEKAGEQEKSLQLATQTVDPGDADKESFKLPPINETVSSSLCTRNACKESPGAALKKRVNRSSLPSIPVVRRDGSVPRKFSANSLPAMALDFLEWGDEAEWGDLQTVRPLPHPQQELLNALAWLSSDDWEQRAKGLFIIRRLAICNSEVLLSRLHNVCLAVTKEVNNLRSKVSRFAMATLGDLFRTLKKDMDHEVDMIAQVLLQKMGDTNEFIQKRANQSLMIMVESVTPARAMTALMASGIQHRHVLVRKSAAEHLLTTVEQIGAEKLLASTRFNTEVLVRTLVKLAQDCHQDTRNYGQKMLNILMSHQTFAKYLKQFPSRDLEDVMAKIKQKGIEDYKCEPSATKNHEKSKKSNLTMAQDNLSSDGRLKSGSDMLTSPRQTVRHTSPQTVEESKQLSDLFELLTAKDFQSRLEGVAFLLDHCRRRPRVISTNIIQVFDVFAPRLQDCNKKVNQQALEALALMIPMLRGALHPVLVTLVVAVTENLNSKHSRIYAAAVKVVEASIAHLDNTMLLQAFAHQVRSVSGQALLDVTEYISVLVASVYPLKPVAAKRYSLPALWFFLGNSVLPVRSGNVKAVVVKLATTLYQLLGSQLVEYAARQPPQVAKNLLNVLDLN</sequence>
<dbReference type="EMBL" id="VWZZ01004056">
    <property type="protein sequence ID" value="NXI95775.1"/>
    <property type="molecule type" value="Genomic_DNA"/>
</dbReference>
<feature type="domain" description="TOG" evidence="2">
    <location>
        <begin position="463"/>
        <end position="704"/>
    </location>
</feature>
<feature type="compositionally biased region" description="Polar residues" evidence="1">
    <location>
        <begin position="715"/>
        <end position="726"/>
    </location>
</feature>
<accession>A0A7K9XEF9</accession>
<keyword evidence="4" id="KW-1185">Reference proteome</keyword>
<protein>
    <submittedName>
        <fullName evidence="3">TGRM2 protein</fullName>
    </submittedName>
</protein>
<comment type="caution">
    <text evidence="3">The sequence shown here is derived from an EMBL/GenBank/DDBJ whole genome shotgun (WGS) entry which is preliminary data.</text>
</comment>
<name>A0A7K9XEF9_9GRUI</name>